<protein>
    <submittedName>
        <fullName evidence="1">Putative ovule protein</fullName>
    </submittedName>
</protein>
<proteinExistence type="predicted"/>
<sequence length="101" mass="11588">MIIINFFFSFMNNATTTFSRSFGPTETIAFVVHHSPPFYHVDIDASMVRKRIVVDIRCNSLKRDYFLVNQILNHVLQVDTVFGIMSNTVGMIHIFGLVCKT</sequence>
<dbReference type="EMBL" id="GEDG01017135">
    <property type="protein sequence ID" value="JAP21936.1"/>
    <property type="molecule type" value="Transcribed_RNA"/>
</dbReference>
<accession>A0A0V0HPV2</accession>
<evidence type="ECO:0000313" key="1">
    <source>
        <dbReference type="EMBL" id="JAP21936.1"/>
    </source>
</evidence>
<reference evidence="1" key="1">
    <citation type="submission" date="2015-12" db="EMBL/GenBank/DDBJ databases">
        <title>Gene expression during late stages of embryo sac development: a critical building block for successful pollen-pistil interactions.</title>
        <authorList>
            <person name="Liu Y."/>
            <person name="Joly V."/>
            <person name="Sabar M."/>
            <person name="Matton D.P."/>
        </authorList>
    </citation>
    <scope>NUCLEOTIDE SEQUENCE</scope>
</reference>
<name>A0A0V0HPV2_SOLCH</name>
<dbReference type="AlphaFoldDB" id="A0A0V0HPV2"/>
<organism evidence="1">
    <name type="scientific">Solanum chacoense</name>
    <name type="common">Chaco potato</name>
    <dbReference type="NCBI Taxonomy" id="4108"/>
    <lineage>
        <taxon>Eukaryota</taxon>
        <taxon>Viridiplantae</taxon>
        <taxon>Streptophyta</taxon>
        <taxon>Embryophyta</taxon>
        <taxon>Tracheophyta</taxon>
        <taxon>Spermatophyta</taxon>
        <taxon>Magnoliopsida</taxon>
        <taxon>eudicotyledons</taxon>
        <taxon>Gunneridae</taxon>
        <taxon>Pentapetalae</taxon>
        <taxon>asterids</taxon>
        <taxon>lamiids</taxon>
        <taxon>Solanales</taxon>
        <taxon>Solanaceae</taxon>
        <taxon>Solanoideae</taxon>
        <taxon>Solaneae</taxon>
        <taxon>Solanum</taxon>
    </lineage>
</organism>